<dbReference type="Gene3D" id="2.10.70.10">
    <property type="entry name" value="Complement Module, domain 1"/>
    <property type="match status" value="1"/>
</dbReference>
<proteinExistence type="predicted"/>
<dbReference type="EMBL" id="CP123488">
    <property type="protein sequence ID" value="WGL58083.1"/>
    <property type="molecule type" value="Genomic_DNA"/>
</dbReference>
<organism evidence="1 2">
    <name type="scientific">Kluyvera intermedia</name>
    <name type="common">Enterobacter intermedius</name>
    <dbReference type="NCBI Taxonomy" id="61648"/>
    <lineage>
        <taxon>Bacteria</taxon>
        <taxon>Pseudomonadati</taxon>
        <taxon>Pseudomonadota</taxon>
        <taxon>Gammaproteobacteria</taxon>
        <taxon>Enterobacterales</taxon>
        <taxon>Enterobacteriaceae</taxon>
        <taxon>Kluyvera</taxon>
    </lineage>
</organism>
<accession>A0AA95JYQ5</accession>
<dbReference type="Pfam" id="PF10636">
    <property type="entry name" value="hemP"/>
    <property type="match status" value="1"/>
</dbReference>
<evidence type="ECO:0000313" key="2">
    <source>
        <dbReference type="Proteomes" id="UP001177527"/>
    </source>
</evidence>
<dbReference type="NCBIfam" id="NF007559">
    <property type="entry name" value="PRK10183.1"/>
    <property type="match status" value="1"/>
</dbReference>
<protein>
    <submittedName>
        <fullName evidence="1">Hemin uptake protein HemP</fullName>
    </submittedName>
</protein>
<evidence type="ECO:0000313" key="1">
    <source>
        <dbReference type="EMBL" id="WGL58083.1"/>
    </source>
</evidence>
<reference evidence="1" key="1">
    <citation type="submission" date="2023-04" db="EMBL/GenBank/DDBJ databases">
        <title>APH(3)-Id, a novel chromosomal aminoglycoside phosphotransferase, identified from an environmental isolate of Kluyvera intermedia DW18.</title>
        <authorList>
            <person name="Sha Y."/>
        </authorList>
    </citation>
    <scope>NUCLEOTIDE SEQUENCE</scope>
    <source>
        <strain evidence="1">DW18</strain>
    </source>
</reference>
<gene>
    <name evidence="1" type="primary">hemP</name>
    <name evidence="1" type="ORF">QBD33_10210</name>
</gene>
<name>A0AA95JYQ5_KLUIN</name>
<sequence>MQKILAVNQRIIDNGYHFYIDFHYKMTLMDTCAELEFPKDNTPRPLSNDRRIDSETLLGQEGRVVIEHGEQQYLLRQTQAGKLILTK</sequence>
<dbReference type="InterPro" id="IPR019600">
    <property type="entry name" value="Hemin_uptake_protein_HemP"/>
</dbReference>
<dbReference type="AlphaFoldDB" id="A0AA95JYQ5"/>
<dbReference type="Proteomes" id="UP001177527">
    <property type="component" value="Chromosome"/>
</dbReference>